<evidence type="ECO:0000259" key="1">
    <source>
        <dbReference type="Pfam" id="PF00078"/>
    </source>
</evidence>
<name>A0ABQ9DKX7_9PASS</name>
<comment type="caution">
    <text evidence="2">The sequence shown here is derived from an EMBL/GenBank/DDBJ whole genome shotgun (WGS) entry which is preliminary data.</text>
</comment>
<sequence>MASDGCRTIYPAGFKNLGEWSWESEEVPADWKMANVVPVFKKGKMEDPRNYRPVSLTSVLYKVKEKIILGVTEKHLKDKTVIRHSQHGFMRRKSCLSNLICFYDKVTHLADQGKPADVILRDFNKAVYIVSHRILLDKMSSPQLDKHLMWWVSNWFTGQAQRVVVNGVTSDW</sequence>
<dbReference type="EMBL" id="WHWB01032665">
    <property type="protein sequence ID" value="KAJ7424497.1"/>
    <property type="molecule type" value="Genomic_DNA"/>
</dbReference>
<dbReference type="InterPro" id="IPR000477">
    <property type="entry name" value="RT_dom"/>
</dbReference>
<dbReference type="Proteomes" id="UP001145742">
    <property type="component" value="Unassembled WGS sequence"/>
</dbReference>
<evidence type="ECO:0000313" key="3">
    <source>
        <dbReference type="Proteomes" id="UP001145742"/>
    </source>
</evidence>
<keyword evidence="3" id="KW-1185">Reference proteome</keyword>
<dbReference type="Pfam" id="PF00078">
    <property type="entry name" value="RVT_1"/>
    <property type="match status" value="1"/>
</dbReference>
<protein>
    <submittedName>
        <fullName evidence="2">RNA-directed DNA polymerase from mobile element jockey-like protein</fullName>
    </submittedName>
</protein>
<reference evidence="2" key="1">
    <citation type="submission" date="2019-10" db="EMBL/GenBank/DDBJ databases">
        <authorList>
            <person name="Soares A.E.R."/>
            <person name="Aleixo A."/>
            <person name="Schneider P."/>
            <person name="Miyaki C.Y."/>
            <person name="Schneider M.P."/>
            <person name="Mello C."/>
            <person name="Vasconcelos A.T.R."/>
        </authorList>
    </citation>
    <scope>NUCLEOTIDE SEQUENCE</scope>
    <source>
        <tissue evidence="2">Muscle</tissue>
    </source>
</reference>
<evidence type="ECO:0000313" key="2">
    <source>
        <dbReference type="EMBL" id="KAJ7424497.1"/>
    </source>
</evidence>
<organism evidence="2 3">
    <name type="scientific">Willisornis vidua</name>
    <name type="common">Xingu scale-backed antbird</name>
    <dbReference type="NCBI Taxonomy" id="1566151"/>
    <lineage>
        <taxon>Eukaryota</taxon>
        <taxon>Metazoa</taxon>
        <taxon>Chordata</taxon>
        <taxon>Craniata</taxon>
        <taxon>Vertebrata</taxon>
        <taxon>Euteleostomi</taxon>
        <taxon>Archelosauria</taxon>
        <taxon>Archosauria</taxon>
        <taxon>Dinosauria</taxon>
        <taxon>Saurischia</taxon>
        <taxon>Theropoda</taxon>
        <taxon>Coelurosauria</taxon>
        <taxon>Aves</taxon>
        <taxon>Neognathae</taxon>
        <taxon>Neoaves</taxon>
        <taxon>Telluraves</taxon>
        <taxon>Australaves</taxon>
        <taxon>Passeriformes</taxon>
        <taxon>Thamnophilidae</taxon>
        <taxon>Willisornis</taxon>
    </lineage>
</organism>
<accession>A0ABQ9DKX7</accession>
<dbReference type="PANTHER" id="PTHR33332">
    <property type="entry name" value="REVERSE TRANSCRIPTASE DOMAIN-CONTAINING PROTEIN"/>
    <property type="match status" value="1"/>
</dbReference>
<gene>
    <name evidence="2" type="ORF">WISP_28404</name>
</gene>
<feature type="domain" description="Reverse transcriptase" evidence="1">
    <location>
        <begin position="42"/>
        <end position="162"/>
    </location>
</feature>
<proteinExistence type="predicted"/>